<evidence type="ECO:0000256" key="10">
    <source>
        <dbReference type="PIRSR" id="PIRSR036894-2"/>
    </source>
</evidence>
<evidence type="ECO:0000256" key="9">
    <source>
        <dbReference type="PIRSR" id="PIRSR036894-1"/>
    </source>
</evidence>
<evidence type="ECO:0000256" key="6">
    <source>
        <dbReference type="ARBA" id="ARBA00023235"/>
    </source>
</evidence>
<evidence type="ECO:0000256" key="5">
    <source>
        <dbReference type="ARBA" id="ARBA00022833"/>
    </source>
</evidence>
<dbReference type="InterPro" id="IPR049071">
    <property type="entry name" value="MPI_cupin_dom"/>
</dbReference>
<name>W6RX13_9CLOT</name>
<dbReference type="InterPro" id="IPR014710">
    <property type="entry name" value="RmlC-like_jellyroll"/>
</dbReference>
<keyword evidence="5 9" id="KW-0862">Zinc</keyword>
<evidence type="ECO:0000313" key="13">
    <source>
        <dbReference type="EMBL" id="CDM69221.1"/>
    </source>
</evidence>
<evidence type="ECO:0000259" key="11">
    <source>
        <dbReference type="Pfam" id="PF20511"/>
    </source>
</evidence>
<dbReference type="eggNOG" id="COG1482">
    <property type="taxonomic scope" value="Bacteria"/>
</dbReference>
<evidence type="ECO:0000256" key="3">
    <source>
        <dbReference type="ARBA" id="ARBA00011956"/>
    </source>
</evidence>
<dbReference type="InterPro" id="IPR051804">
    <property type="entry name" value="Carb_Metab_Reg_Kinase/Isom"/>
</dbReference>
<dbReference type="HOGENOM" id="CLU_020529_0_1_9"/>
<evidence type="ECO:0000256" key="7">
    <source>
        <dbReference type="ARBA" id="ARBA00029741"/>
    </source>
</evidence>
<dbReference type="CDD" id="cd07010">
    <property type="entry name" value="cupin_PMI_type_I_N_bac"/>
    <property type="match status" value="1"/>
</dbReference>
<dbReference type="Gene3D" id="2.60.120.10">
    <property type="entry name" value="Jelly Rolls"/>
    <property type="match status" value="2"/>
</dbReference>
<dbReference type="PIRSF" id="PIRSF036894">
    <property type="entry name" value="PMI_Firm_short"/>
    <property type="match status" value="1"/>
</dbReference>
<dbReference type="PATRIC" id="fig|1216932.3.peg.2064"/>
<feature type="binding site" evidence="9">
    <location>
        <position position="97"/>
    </location>
    <ligand>
        <name>Zn(2+)</name>
        <dbReference type="ChEBI" id="CHEBI:29105"/>
    </ligand>
</feature>
<dbReference type="GO" id="GO:0008270">
    <property type="term" value="F:zinc ion binding"/>
    <property type="evidence" value="ECO:0007669"/>
    <property type="project" value="InterPro"/>
</dbReference>
<feature type="domain" description="Phosphomannose isomerase type I catalytic" evidence="11">
    <location>
        <begin position="6"/>
        <end position="105"/>
    </location>
</feature>
<evidence type="ECO:0000313" key="14">
    <source>
        <dbReference type="Proteomes" id="UP000019426"/>
    </source>
</evidence>
<organism evidence="13 14">
    <name type="scientific">Clostridium bornimense</name>
    <dbReference type="NCBI Taxonomy" id="1216932"/>
    <lineage>
        <taxon>Bacteria</taxon>
        <taxon>Bacillati</taxon>
        <taxon>Bacillota</taxon>
        <taxon>Clostridia</taxon>
        <taxon>Eubacteriales</taxon>
        <taxon>Clostridiaceae</taxon>
        <taxon>Clostridium</taxon>
    </lineage>
</organism>
<accession>W6RX13</accession>
<dbReference type="GO" id="GO:0004476">
    <property type="term" value="F:mannose-6-phosphate isomerase activity"/>
    <property type="evidence" value="ECO:0007669"/>
    <property type="project" value="UniProtKB-EC"/>
</dbReference>
<dbReference type="GO" id="GO:0005975">
    <property type="term" value="P:carbohydrate metabolic process"/>
    <property type="evidence" value="ECO:0007669"/>
    <property type="project" value="InterPro"/>
</dbReference>
<dbReference type="STRING" id="1216932.CM240_2063"/>
<dbReference type="SUPFAM" id="SSF51182">
    <property type="entry name" value="RmlC-like cupins"/>
    <property type="match status" value="1"/>
</dbReference>
<feature type="binding site" evidence="9">
    <location>
        <position position="171"/>
    </location>
    <ligand>
        <name>Zn(2+)</name>
        <dbReference type="ChEBI" id="CHEBI:29105"/>
    </ligand>
</feature>
<dbReference type="Pfam" id="PF21621">
    <property type="entry name" value="MPI_cupin_dom"/>
    <property type="match status" value="1"/>
</dbReference>
<dbReference type="KEGG" id="clt:CM240_2063"/>
<dbReference type="AlphaFoldDB" id="W6RX13"/>
<dbReference type="RefSeq" id="WP_044038956.1">
    <property type="nucleotide sequence ID" value="NZ_HG917868.1"/>
</dbReference>
<keyword evidence="6 13" id="KW-0413">Isomerase</keyword>
<evidence type="ECO:0000256" key="4">
    <source>
        <dbReference type="ARBA" id="ARBA00022723"/>
    </source>
</evidence>
<proteinExistence type="inferred from homology"/>
<comment type="catalytic activity">
    <reaction evidence="1">
        <text>D-mannose 6-phosphate = D-fructose 6-phosphate</text>
        <dbReference type="Rhea" id="RHEA:12356"/>
        <dbReference type="ChEBI" id="CHEBI:58735"/>
        <dbReference type="ChEBI" id="CHEBI:61527"/>
        <dbReference type="EC" id="5.3.1.8"/>
    </reaction>
</comment>
<dbReference type="InterPro" id="IPR011051">
    <property type="entry name" value="RmlC_Cupin_sf"/>
</dbReference>
<dbReference type="EC" id="5.3.1.8" evidence="3"/>
<comment type="cofactor">
    <cofactor evidence="9">
        <name>Zn(2+)</name>
        <dbReference type="ChEBI" id="CHEBI:29105"/>
    </cofactor>
    <text evidence="9">Binds 1 zinc ion per subunit.</text>
</comment>
<dbReference type="Pfam" id="PF20511">
    <property type="entry name" value="PMI_typeI_cat"/>
    <property type="match status" value="1"/>
</dbReference>
<evidence type="ECO:0000259" key="12">
    <source>
        <dbReference type="Pfam" id="PF21621"/>
    </source>
</evidence>
<dbReference type="EMBL" id="HG917868">
    <property type="protein sequence ID" value="CDM69221.1"/>
    <property type="molecule type" value="Genomic_DNA"/>
</dbReference>
<dbReference type="InterPro" id="IPR014628">
    <property type="entry name" value="Man6P_isomerase_Firm_short"/>
</dbReference>
<sequence length="310" mass="34542">MYPIKFENLYYKKIWGGRDLESFRANLPEGNIGESWDVACHENGTSIVANGRFKGTSFDKLIASNGEEILGKKYEDRKFPLLVKLINSNDNLSVQVHPRDEYARVKENSFGKTEAWYVVDVKEGAELIVGTNGCTKEEFIAAIKSNTVEDCLNRIKVKKGDGFIINSGLVHAIGAGLIIAEIQQNSDITYRVYDYGRPREIHVEKSLDVIDFSLKPEKLAEDYKEGQGYKFTALCKNQYFSIDKCVVDTSYSNSTNGDNFVILTVVEGSGKVTGNSYTETIEKGDSILLPASLGNYTIEGKLEVLITNPL</sequence>
<keyword evidence="14" id="KW-1185">Reference proteome</keyword>
<dbReference type="InterPro" id="IPR001250">
    <property type="entry name" value="Man6P_Isoase-1"/>
</dbReference>
<feature type="domain" description="Mannose-6-phosphate isomerase cupin" evidence="12">
    <location>
        <begin position="233"/>
        <end position="306"/>
    </location>
</feature>
<reference evidence="13 14" key="1">
    <citation type="submission" date="2013-11" db="EMBL/GenBank/DDBJ databases">
        <title>Complete genome sequence of Clostridum sp. M2/40.</title>
        <authorList>
            <person name="Wibberg D."/>
            <person name="Puehler A."/>
            <person name="Schlueter A."/>
        </authorList>
    </citation>
    <scope>NUCLEOTIDE SEQUENCE [LARGE SCALE GENOMIC DNA]</scope>
    <source>
        <strain evidence="14">M2/40</strain>
    </source>
</reference>
<dbReference type="PANTHER" id="PTHR42742:SF3">
    <property type="entry name" value="FRUCTOKINASE"/>
    <property type="match status" value="1"/>
</dbReference>
<keyword evidence="4 9" id="KW-0479">Metal-binding</keyword>
<comment type="similarity">
    <text evidence="2">Belongs to the mannose-6-phosphate isomerase type 1 family.</text>
</comment>
<dbReference type="NCBIfam" id="TIGR00218">
    <property type="entry name" value="manA"/>
    <property type="match status" value="1"/>
</dbReference>
<evidence type="ECO:0000256" key="8">
    <source>
        <dbReference type="ARBA" id="ARBA00030762"/>
    </source>
</evidence>
<evidence type="ECO:0000256" key="2">
    <source>
        <dbReference type="ARBA" id="ARBA00010772"/>
    </source>
</evidence>
<feature type="active site" evidence="10">
    <location>
        <position position="191"/>
    </location>
</feature>
<dbReference type="PANTHER" id="PTHR42742">
    <property type="entry name" value="TRANSCRIPTIONAL REPRESSOR MPRA"/>
    <property type="match status" value="1"/>
</dbReference>
<evidence type="ECO:0000256" key="1">
    <source>
        <dbReference type="ARBA" id="ARBA00000757"/>
    </source>
</evidence>
<feature type="binding site" evidence="9">
    <location>
        <position position="114"/>
    </location>
    <ligand>
        <name>Zn(2+)</name>
        <dbReference type="ChEBI" id="CHEBI:29105"/>
    </ligand>
</feature>
<dbReference type="InterPro" id="IPR046457">
    <property type="entry name" value="PMI_typeI_cat"/>
</dbReference>
<dbReference type="Proteomes" id="UP000019426">
    <property type="component" value="Chromosome M2/40_rep1"/>
</dbReference>
<protein>
    <recommendedName>
        <fullName evidence="3">mannose-6-phosphate isomerase</fullName>
        <ecNumber evidence="3">5.3.1.8</ecNumber>
    </recommendedName>
    <alternativeName>
        <fullName evidence="7">Phosphohexomutase</fullName>
    </alternativeName>
    <alternativeName>
        <fullName evidence="8">Phosphomannose isomerase</fullName>
    </alternativeName>
</protein>
<gene>
    <name evidence="13" type="ORF">CM240_2063</name>
</gene>
<dbReference type="OrthoDB" id="9808275at2"/>